<evidence type="ECO:0000259" key="14">
    <source>
        <dbReference type="Pfam" id="PF07715"/>
    </source>
</evidence>
<evidence type="ECO:0000256" key="10">
    <source>
        <dbReference type="PROSITE-ProRule" id="PRU01360"/>
    </source>
</evidence>
<evidence type="ECO:0000256" key="4">
    <source>
        <dbReference type="ARBA" id="ARBA00022692"/>
    </source>
</evidence>
<keyword evidence="7 10" id="KW-0472">Membrane</keyword>
<name>A0A2W5UL94_9BACT</name>
<evidence type="ECO:0000313" key="15">
    <source>
        <dbReference type="EMBL" id="PZR09818.1"/>
    </source>
</evidence>
<protein>
    <recommendedName>
        <fullName evidence="17">TonB-dependent receptor</fullName>
    </recommendedName>
</protein>
<evidence type="ECO:0000256" key="2">
    <source>
        <dbReference type="ARBA" id="ARBA00022448"/>
    </source>
</evidence>
<evidence type="ECO:0000256" key="1">
    <source>
        <dbReference type="ARBA" id="ARBA00004571"/>
    </source>
</evidence>
<feature type="region of interest" description="Disordered" evidence="12">
    <location>
        <begin position="152"/>
        <end position="232"/>
    </location>
</feature>
<comment type="subcellular location">
    <subcellularLocation>
        <location evidence="1 10">Cell outer membrane</location>
        <topology evidence="1 10">Multi-pass membrane protein</topology>
    </subcellularLocation>
</comment>
<dbReference type="PROSITE" id="PS52016">
    <property type="entry name" value="TONB_DEPENDENT_REC_3"/>
    <property type="match status" value="1"/>
</dbReference>
<keyword evidence="8" id="KW-0675">Receptor</keyword>
<keyword evidence="9 10" id="KW-0998">Cell outer membrane</keyword>
<evidence type="ECO:0008006" key="17">
    <source>
        <dbReference type="Google" id="ProtNLM"/>
    </source>
</evidence>
<dbReference type="InterPro" id="IPR037066">
    <property type="entry name" value="Plug_dom_sf"/>
</dbReference>
<feature type="domain" description="TonB-dependent receptor plug" evidence="14">
    <location>
        <begin position="262"/>
        <end position="363"/>
    </location>
</feature>
<dbReference type="InterPro" id="IPR012910">
    <property type="entry name" value="Plug_dom"/>
</dbReference>
<evidence type="ECO:0000259" key="13">
    <source>
        <dbReference type="Pfam" id="PF00593"/>
    </source>
</evidence>
<feature type="compositionally biased region" description="Basic and acidic residues" evidence="12">
    <location>
        <begin position="600"/>
        <end position="614"/>
    </location>
</feature>
<dbReference type="GO" id="GO:0044718">
    <property type="term" value="P:siderophore transmembrane transport"/>
    <property type="evidence" value="ECO:0007669"/>
    <property type="project" value="TreeGrafter"/>
</dbReference>
<evidence type="ECO:0000313" key="16">
    <source>
        <dbReference type="Proteomes" id="UP000249061"/>
    </source>
</evidence>
<dbReference type="Proteomes" id="UP000249061">
    <property type="component" value="Unassembled WGS sequence"/>
</dbReference>
<dbReference type="PANTHER" id="PTHR30069:SF29">
    <property type="entry name" value="HEMOGLOBIN AND HEMOGLOBIN-HAPTOGLOBIN-BINDING PROTEIN 1-RELATED"/>
    <property type="match status" value="1"/>
</dbReference>
<dbReference type="Pfam" id="PF00593">
    <property type="entry name" value="TonB_dep_Rec_b-barrel"/>
    <property type="match status" value="1"/>
</dbReference>
<keyword evidence="5" id="KW-0732">Signal</keyword>
<dbReference type="InterPro" id="IPR039426">
    <property type="entry name" value="TonB-dep_rcpt-like"/>
</dbReference>
<dbReference type="GO" id="GO:0015344">
    <property type="term" value="F:siderophore uptake transmembrane transporter activity"/>
    <property type="evidence" value="ECO:0007669"/>
    <property type="project" value="TreeGrafter"/>
</dbReference>
<evidence type="ECO:0000256" key="6">
    <source>
        <dbReference type="ARBA" id="ARBA00023077"/>
    </source>
</evidence>
<sequence length="929" mass="101064">MGVDERPTRVSPGQISTLALLATATEHRRPVRLLLAVGLTVAVVAGAQSRLSFLHTAPTEATAGEPLSLDGSLVGGDAAKVIVHVRGPGEPWEEYSLELQYGDLYRGALPASRLVPPGIEYWIEAVSSSGERAPIFATARQPVRVIIPGDAPAPAPVAEAPKPKCKKGKKCKDEPLPEPAPAPAPVIEKKEKPAEWVDSDRPVEMKEPPRAEPAPAPVVQRAEPKPVKQAKPQTELEEELALYGAEATAGVAQRIDEKTRVSPLTPTVLTHRQLRELGVRYVHEALDLVPGVSVSRDVQGNWRVAMRGLRSEAELLFTLNGQKLNNFYDGMALANLPIDNLERIEVYRGPATADVGLGNVTGVINLVTRRDDGFRASASAGLYETFDGHLNGALTIGAVKLLADVDVASQRGQRKSVFRDGLDTATVQRPKLTSDKRLLINAGLGVELDLENAGVIDASGRLLYENRSALIGLFDVVGPDSQLEWLTVQAQAGWKKPLDNGGFISIRGFFDQQATNRLWQLAPDGWQVRPGDPTSIFADGVLEQHNVGVRGFGVQGRGEFNLPFNNRLAVGVQVEQQSIFQASLLANSEPVTNDNLGELQRPDGIRLPTEDGKGGRGPAADRFSAGLWVYDTWTPVDLVSIQGGVRVDFTQLPRGDERGQWLASTVVPSFGPRIGITVTPVRSLVLRGNYGRSFRAPTPQEFAATVPNNDFNQGRFVGNPQLQGAYIDAAEAGAEYLQGLGEGKLRLRGTFFFERITNAIVQIDTSGNLVPYANRPLGVQALGLEGEARLELTSRMNFWLNASWVRAEDLTAPTQSRILTDVPQIRANGGASLPLGPWLNLDLVARFASERRNNSRSVLELIRRYTLPGYATFTAQLRTEPLFDHLELLVLGQNVFNFEYSDDATRPDRVTNGVPRESWNVFAQARVGF</sequence>
<dbReference type="InterPro" id="IPR000531">
    <property type="entry name" value="Beta-barrel_TonB"/>
</dbReference>
<keyword evidence="3 10" id="KW-1134">Transmembrane beta strand</keyword>
<dbReference type="InterPro" id="IPR036942">
    <property type="entry name" value="Beta-barrel_TonB_sf"/>
</dbReference>
<dbReference type="GO" id="GO:0009279">
    <property type="term" value="C:cell outer membrane"/>
    <property type="evidence" value="ECO:0007669"/>
    <property type="project" value="UniProtKB-SubCell"/>
</dbReference>
<dbReference type="EMBL" id="QFQP01000019">
    <property type="protein sequence ID" value="PZR09818.1"/>
    <property type="molecule type" value="Genomic_DNA"/>
</dbReference>
<dbReference type="PANTHER" id="PTHR30069">
    <property type="entry name" value="TONB-DEPENDENT OUTER MEMBRANE RECEPTOR"/>
    <property type="match status" value="1"/>
</dbReference>
<evidence type="ECO:0000256" key="8">
    <source>
        <dbReference type="ARBA" id="ARBA00023170"/>
    </source>
</evidence>
<reference evidence="15 16" key="1">
    <citation type="submission" date="2017-08" db="EMBL/GenBank/DDBJ databases">
        <title>Infants hospitalized years apart are colonized by the same room-sourced microbial strains.</title>
        <authorList>
            <person name="Brooks B."/>
            <person name="Olm M.R."/>
            <person name="Firek B.A."/>
            <person name="Baker R."/>
            <person name="Thomas B.C."/>
            <person name="Morowitz M.J."/>
            <person name="Banfield J.F."/>
        </authorList>
    </citation>
    <scope>NUCLEOTIDE SEQUENCE [LARGE SCALE GENOMIC DNA]</scope>
    <source>
        <strain evidence="15">S2_003_000_R2_14</strain>
    </source>
</reference>
<dbReference type="Gene3D" id="2.170.130.10">
    <property type="entry name" value="TonB-dependent receptor, plug domain"/>
    <property type="match status" value="1"/>
</dbReference>
<dbReference type="SUPFAM" id="SSF56935">
    <property type="entry name" value="Porins"/>
    <property type="match status" value="1"/>
</dbReference>
<keyword evidence="2 10" id="KW-0813">Transport</keyword>
<evidence type="ECO:0000256" key="11">
    <source>
        <dbReference type="RuleBase" id="RU003357"/>
    </source>
</evidence>
<evidence type="ECO:0000256" key="7">
    <source>
        <dbReference type="ARBA" id="ARBA00023136"/>
    </source>
</evidence>
<keyword evidence="6 11" id="KW-0798">TonB box</keyword>
<feature type="domain" description="TonB-dependent receptor-like beta-barrel" evidence="13">
    <location>
        <begin position="524"/>
        <end position="879"/>
    </location>
</feature>
<dbReference type="AlphaFoldDB" id="A0A2W5UL94"/>
<dbReference type="Gene3D" id="2.40.170.20">
    <property type="entry name" value="TonB-dependent receptor, beta-barrel domain"/>
    <property type="match status" value="1"/>
</dbReference>
<comment type="similarity">
    <text evidence="10 11">Belongs to the TonB-dependent receptor family.</text>
</comment>
<proteinExistence type="inferred from homology"/>
<keyword evidence="4 10" id="KW-0812">Transmembrane</keyword>
<evidence type="ECO:0000256" key="9">
    <source>
        <dbReference type="ARBA" id="ARBA00023237"/>
    </source>
</evidence>
<evidence type="ECO:0000256" key="3">
    <source>
        <dbReference type="ARBA" id="ARBA00022452"/>
    </source>
</evidence>
<accession>A0A2W5UL94</accession>
<feature type="region of interest" description="Disordered" evidence="12">
    <location>
        <begin position="593"/>
        <end position="618"/>
    </location>
</feature>
<evidence type="ECO:0000256" key="12">
    <source>
        <dbReference type="SAM" id="MobiDB-lite"/>
    </source>
</evidence>
<organism evidence="15 16">
    <name type="scientific">Archangium gephyra</name>
    <dbReference type="NCBI Taxonomy" id="48"/>
    <lineage>
        <taxon>Bacteria</taxon>
        <taxon>Pseudomonadati</taxon>
        <taxon>Myxococcota</taxon>
        <taxon>Myxococcia</taxon>
        <taxon>Myxococcales</taxon>
        <taxon>Cystobacterineae</taxon>
        <taxon>Archangiaceae</taxon>
        <taxon>Archangium</taxon>
    </lineage>
</organism>
<comment type="caution">
    <text evidence="15">The sequence shown here is derived from an EMBL/GenBank/DDBJ whole genome shotgun (WGS) entry which is preliminary data.</text>
</comment>
<feature type="compositionally biased region" description="Basic and acidic residues" evidence="12">
    <location>
        <begin position="187"/>
        <end position="210"/>
    </location>
</feature>
<evidence type="ECO:0000256" key="5">
    <source>
        <dbReference type="ARBA" id="ARBA00022729"/>
    </source>
</evidence>
<dbReference type="Pfam" id="PF07715">
    <property type="entry name" value="Plug"/>
    <property type="match status" value="1"/>
</dbReference>
<gene>
    <name evidence="15" type="ORF">DI536_20980</name>
</gene>